<name>A0ABS5AFX1_9PSEU</name>
<feature type="domain" description="ABC-type glycine betaine transport system substrate-binding" evidence="2">
    <location>
        <begin position="48"/>
        <end position="316"/>
    </location>
</feature>
<keyword evidence="1" id="KW-0732">Signal</keyword>
<proteinExistence type="predicted"/>
<dbReference type="SUPFAM" id="SSF53850">
    <property type="entry name" value="Periplasmic binding protein-like II"/>
    <property type="match status" value="1"/>
</dbReference>
<dbReference type="RefSeq" id="WP_086782998.1">
    <property type="nucleotide sequence ID" value="NZ_JAGIOO010000001.1"/>
</dbReference>
<dbReference type="PROSITE" id="PS51257">
    <property type="entry name" value="PROKAR_LIPOPROTEIN"/>
    <property type="match status" value="1"/>
</dbReference>
<sequence>MKRRLRMVAGALAGCLLLAGCGLSAGASAPLHVKPAGIQPVPELAGVEITVGSKDFSEQLVLAYLAELALSAAGADVRDLSNIAGSNSGRDALLSGQIDLMWEYTGTAWISYLGHEEPIPDELAQFKAVAEEDLKRNGVVWSAMAPLNNTYAFAMSKANAERLGVKTVSDIARLVQERPQEATFCLESEFASRNDGMPGLQQRYGFEAPAGGIKLLGIGPIYQAVANGDTCNFGEVFTTDGRILAQNLVLVEDDKSFFPRYNASLTMRKETADRYPQITRVLEPISKKLTNDVVLKLNAQVDVDGKDPAEVARDWLVAEGLVNPA</sequence>
<evidence type="ECO:0000259" key="2">
    <source>
        <dbReference type="Pfam" id="PF04069"/>
    </source>
</evidence>
<comment type="caution">
    <text evidence="3">The sequence shown here is derived from an EMBL/GenBank/DDBJ whole genome shotgun (WGS) entry which is preliminary data.</text>
</comment>
<reference evidence="3 4" key="1">
    <citation type="submission" date="2021-03" db="EMBL/GenBank/DDBJ databases">
        <title>Sequencing the genomes of 1000 actinobacteria strains.</title>
        <authorList>
            <person name="Klenk H.-P."/>
        </authorList>
    </citation>
    <scope>NUCLEOTIDE SEQUENCE [LARGE SCALE GENOMIC DNA]</scope>
    <source>
        <strain evidence="3 4">DSM 44580</strain>
    </source>
</reference>
<protein>
    <submittedName>
        <fullName evidence="3">Osmoprotectant transport system substrate-binding protein</fullName>
    </submittedName>
</protein>
<dbReference type="Pfam" id="PF04069">
    <property type="entry name" value="OpuAC"/>
    <property type="match status" value="1"/>
</dbReference>
<dbReference type="Proteomes" id="UP001519363">
    <property type="component" value="Unassembled WGS sequence"/>
</dbReference>
<organism evidence="3 4">
    <name type="scientific">Crossiella equi</name>
    <dbReference type="NCBI Taxonomy" id="130796"/>
    <lineage>
        <taxon>Bacteria</taxon>
        <taxon>Bacillati</taxon>
        <taxon>Actinomycetota</taxon>
        <taxon>Actinomycetes</taxon>
        <taxon>Pseudonocardiales</taxon>
        <taxon>Pseudonocardiaceae</taxon>
        <taxon>Crossiella</taxon>
    </lineage>
</organism>
<dbReference type="EMBL" id="JAGIOO010000001">
    <property type="protein sequence ID" value="MBP2475477.1"/>
    <property type="molecule type" value="Genomic_DNA"/>
</dbReference>
<dbReference type="CDD" id="cd13611">
    <property type="entry name" value="PBP2_YehZ"/>
    <property type="match status" value="1"/>
</dbReference>
<evidence type="ECO:0000313" key="3">
    <source>
        <dbReference type="EMBL" id="MBP2475477.1"/>
    </source>
</evidence>
<dbReference type="InterPro" id="IPR007210">
    <property type="entry name" value="ABC_Gly_betaine_transp_sub-bd"/>
</dbReference>
<gene>
    <name evidence="3" type="ORF">JOF53_004349</name>
</gene>
<feature type="signal peptide" evidence="1">
    <location>
        <begin position="1"/>
        <end position="27"/>
    </location>
</feature>
<accession>A0ABS5AFX1</accession>
<dbReference type="Gene3D" id="3.40.190.10">
    <property type="entry name" value="Periplasmic binding protein-like II"/>
    <property type="match status" value="1"/>
</dbReference>
<dbReference type="Gene3D" id="3.40.190.120">
    <property type="entry name" value="Osmoprotection protein (prox), domain 2"/>
    <property type="match status" value="1"/>
</dbReference>
<evidence type="ECO:0000256" key="1">
    <source>
        <dbReference type="SAM" id="SignalP"/>
    </source>
</evidence>
<feature type="chain" id="PRO_5046817751" evidence="1">
    <location>
        <begin position="28"/>
        <end position="325"/>
    </location>
</feature>
<keyword evidence="4" id="KW-1185">Reference proteome</keyword>
<evidence type="ECO:0000313" key="4">
    <source>
        <dbReference type="Proteomes" id="UP001519363"/>
    </source>
</evidence>